<reference evidence="2 3" key="1">
    <citation type="submission" date="2015-01" db="EMBL/GenBank/DDBJ databases">
        <title>Evolution of Trichinella species and genotypes.</title>
        <authorList>
            <person name="Korhonen P.K."/>
            <person name="Edoardo P."/>
            <person name="Giuseppe L.R."/>
            <person name="Gasser R.B."/>
        </authorList>
    </citation>
    <scope>NUCLEOTIDE SEQUENCE [LARGE SCALE GENOMIC DNA]</scope>
    <source>
        <strain evidence="2">ISS2496</strain>
    </source>
</reference>
<dbReference type="EMBL" id="JYDQ01001265">
    <property type="protein sequence ID" value="KRY05514.1"/>
    <property type="molecule type" value="Genomic_DNA"/>
</dbReference>
<accession>A0A0V0Z0E8</accession>
<name>A0A0V0Z0E8_9BILA</name>
<gene>
    <name evidence="2" type="ORF">T12_14731</name>
</gene>
<feature type="region of interest" description="Disordered" evidence="1">
    <location>
        <begin position="28"/>
        <end position="52"/>
    </location>
</feature>
<organism evidence="2 3">
    <name type="scientific">Trichinella patagoniensis</name>
    <dbReference type="NCBI Taxonomy" id="990121"/>
    <lineage>
        <taxon>Eukaryota</taxon>
        <taxon>Metazoa</taxon>
        <taxon>Ecdysozoa</taxon>
        <taxon>Nematoda</taxon>
        <taxon>Enoplea</taxon>
        <taxon>Dorylaimia</taxon>
        <taxon>Trichinellida</taxon>
        <taxon>Trichinellidae</taxon>
        <taxon>Trichinella</taxon>
    </lineage>
</organism>
<comment type="caution">
    <text evidence="2">The sequence shown here is derived from an EMBL/GenBank/DDBJ whole genome shotgun (WGS) entry which is preliminary data.</text>
</comment>
<evidence type="ECO:0000256" key="1">
    <source>
        <dbReference type="SAM" id="MobiDB-lite"/>
    </source>
</evidence>
<dbReference type="AlphaFoldDB" id="A0A0V0Z0E8"/>
<sequence>MTENGLFVLGGPETQLHDILWAVHDGKNRGRSEGAENIGESPVTVGGRGPSDARFSHTRYALLNPSDRSMAVN</sequence>
<proteinExistence type="predicted"/>
<keyword evidence="3" id="KW-1185">Reference proteome</keyword>
<evidence type="ECO:0000313" key="2">
    <source>
        <dbReference type="EMBL" id="KRY05514.1"/>
    </source>
</evidence>
<dbReference type="Proteomes" id="UP000054783">
    <property type="component" value="Unassembled WGS sequence"/>
</dbReference>
<evidence type="ECO:0000313" key="3">
    <source>
        <dbReference type="Proteomes" id="UP000054783"/>
    </source>
</evidence>
<protein>
    <submittedName>
        <fullName evidence="2">Uncharacterized protein</fullName>
    </submittedName>
</protein>